<proteinExistence type="predicted"/>
<dbReference type="Gene3D" id="3.60.15.10">
    <property type="entry name" value="Ribonuclease Z/Hydroxyacylglutathione hydrolase-like"/>
    <property type="match status" value="1"/>
</dbReference>
<evidence type="ECO:0000259" key="1">
    <source>
        <dbReference type="SMART" id="SM00849"/>
    </source>
</evidence>
<keyword evidence="3" id="KW-1185">Reference proteome</keyword>
<dbReference type="InterPro" id="IPR036866">
    <property type="entry name" value="RibonucZ/Hydroxyglut_hydro"/>
</dbReference>
<dbReference type="AlphaFoldDB" id="A0A7W9UPJ0"/>
<dbReference type="PANTHER" id="PTHR36839:SF1">
    <property type="entry name" value="METALLO-BETA-LACTAMASE FAMILY PROTEIN (AFU_ORTHOLOGUE AFUA_5G12770)"/>
    <property type="match status" value="1"/>
</dbReference>
<feature type="domain" description="Metallo-beta-lactamase" evidence="1">
    <location>
        <begin position="77"/>
        <end position="243"/>
    </location>
</feature>
<dbReference type="InterPro" id="IPR001279">
    <property type="entry name" value="Metallo-B-lactamas"/>
</dbReference>
<gene>
    <name evidence="2" type="ORF">FHS34_001828</name>
</gene>
<evidence type="ECO:0000313" key="3">
    <source>
        <dbReference type="Proteomes" id="UP000585836"/>
    </source>
</evidence>
<dbReference type="Pfam" id="PF00753">
    <property type="entry name" value="Lactamase_B"/>
    <property type="match status" value="1"/>
</dbReference>
<protein>
    <recommendedName>
        <fullName evidence="1">Metallo-beta-lactamase domain-containing protein</fullName>
    </recommendedName>
</protein>
<dbReference type="SMART" id="SM00849">
    <property type="entry name" value="Lactamase_B"/>
    <property type="match status" value="1"/>
</dbReference>
<reference evidence="2 3" key="1">
    <citation type="submission" date="2020-08" db="EMBL/GenBank/DDBJ databases">
        <title>Genomic Encyclopedia of Type Strains, Phase III (KMG-III): the genomes of soil and plant-associated and newly described type strains.</title>
        <authorList>
            <person name="Whitman W."/>
        </authorList>
    </citation>
    <scope>NUCLEOTIDE SEQUENCE [LARGE SCALE GENOMIC DNA]</scope>
    <source>
        <strain evidence="2 3">CECT 3313</strain>
    </source>
</reference>
<organism evidence="2 3">
    <name type="scientific">Streptomyces echinatus</name>
    <dbReference type="NCBI Taxonomy" id="67293"/>
    <lineage>
        <taxon>Bacteria</taxon>
        <taxon>Bacillati</taxon>
        <taxon>Actinomycetota</taxon>
        <taxon>Actinomycetes</taxon>
        <taxon>Kitasatosporales</taxon>
        <taxon>Streptomycetaceae</taxon>
        <taxon>Streptomyces</taxon>
    </lineage>
</organism>
<dbReference type="PANTHER" id="PTHR36839">
    <property type="entry name" value="METALLO-BETA-LACTAMASE FAMILY PROTEIN (AFU_ORTHOLOGUE AFUA_5G12770)"/>
    <property type="match status" value="1"/>
</dbReference>
<dbReference type="SUPFAM" id="SSF56281">
    <property type="entry name" value="Metallo-hydrolase/oxidoreductase"/>
    <property type="match status" value="1"/>
</dbReference>
<accession>A0A7W9UPJ0</accession>
<dbReference type="EMBL" id="JACHJK010000003">
    <property type="protein sequence ID" value="MBB5926372.1"/>
    <property type="molecule type" value="Genomic_DNA"/>
</dbReference>
<comment type="caution">
    <text evidence="2">The sequence shown here is derived from an EMBL/GenBank/DDBJ whole genome shotgun (WGS) entry which is preliminary data.</text>
</comment>
<name>A0A7W9UPJ0_9ACTN</name>
<dbReference type="Proteomes" id="UP000585836">
    <property type="component" value="Unassembled WGS sequence"/>
</dbReference>
<evidence type="ECO:0000313" key="2">
    <source>
        <dbReference type="EMBL" id="MBB5926372.1"/>
    </source>
</evidence>
<dbReference type="RefSeq" id="WP_184963079.1">
    <property type="nucleotide sequence ID" value="NZ_BAAAWF010000018.1"/>
</dbReference>
<sequence length="276" mass="30533">MAEHTGTTLPVCRTCGTQYAVPRPDCPVCLDERQYVGRGGQQWTSLAELRADGHRGRVEEQGPDVLGIGSTPEFAIGQRALLVRTAAGNVLWDCVPYLDDAVIRKVRQLGGITAIAISHPHFYSAMVDWAHAFDAPVYLHEADRQWVGRPDPALHFWSGQTHRLTDELTLINPGVHFAGSAVMHWNAGRGALFTGDIVNVGPDPRWVSIMYSYANHVPERPDAVRAAGELLAGYRFDHIYGAWWDRVVTAGGNEVLTRSVERYLRQEQAPPMKDGS</sequence>